<dbReference type="Gene3D" id="3.40.720.10">
    <property type="entry name" value="Alkaline Phosphatase, subunit A"/>
    <property type="match status" value="2"/>
</dbReference>
<evidence type="ECO:0000256" key="1">
    <source>
        <dbReference type="ARBA" id="ARBA00022801"/>
    </source>
</evidence>
<name>E2PZA1_STRCL</name>
<proteinExistence type="predicted"/>
<keyword evidence="2" id="KW-0843">Virulence</keyword>
<accession>E2PZA1</accession>
<keyword evidence="1 4" id="KW-0378">Hydrolase</keyword>
<dbReference type="AlphaFoldDB" id="E2PZA1"/>
<dbReference type="GO" id="GO:0016042">
    <property type="term" value="P:lipid catabolic process"/>
    <property type="evidence" value="ECO:0007669"/>
    <property type="project" value="InterPro"/>
</dbReference>
<feature type="domain" description="Bacterial phospholipase C C-terminal" evidence="3">
    <location>
        <begin position="603"/>
        <end position="676"/>
    </location>
</feature>
<dbReference type="eggNOG" id="COG3511">
    <property type="taxonomic scope" value="Bacteria"/>
</dbReference>
<dbReference type="InterPro" id="IPR017850">
    <property type="entry name" value="Alkaline_phosphatase_core_sf"/>
</dbReference>
<dbReference type="OrthoDB" id="4181857at2"/>
<dbReference type="InterPro" id="IPR008475">
    <property type="entry name" value="PLipase_C_C"/>
</dbReference>
<dbReference type="GO" id="GO:0034480">
    <property type="term" value="F:phosphatidylcholine phospholipase C activity"/>
    <property type="evidence" value="ECO:0007669"/>
    <property type="project" value="UniProtKB-EC"/>
</dbReference>
<keyword evidence="5" id="KW-1185">Reference proteome</keyword>
<reference evidence="4 5" key="1">
    <citation type="journal article" date="2010" name="Genome Biol. Evol.">
        <title>The sequence of a 1.8-mb bacterial linear plasmid reveals a rich evolutionary reservoir of secondary metabolic pathways.</title>
        <authorList>
            <person name="Medema M.H."/>
            <person name="Trefzer A."/>
            <person name="Kovalchuk A."/>
            <person name="van den Berg M."/>
            <person name="Mueller U."/>
            <person name="Heijne W."/>
            <person name="Wu L."/>
            <person name="Alam M.T."/>
            <person name="Ronning C.M."/>
            <person name="Nierman W.C."/>
            <person name="Bovenberg R.A.L."/>
            <person name="Breitling R."/>
            <person name="Takano E."/>
        </authorList>
    </citation>
    <scope>NUCLEOTIDE SEQUENCE [LARGE SCALE GENOMIC DNA]</scope>
    <source>
        <strain evidence="5">ATCC 27064 / DSM 738 / JCM 4710 / NBRC 13307 / NCIMB 12785 / NRRL 3585 / VKM Ac-602</strain>
    </source>
</reference>
<evidence type="ECO:0000313" key="4">
    <source>
        <dbReference type="EMBL" id="EFG10362.1"/>
    </source>
</evidence>
<dbReference type="RefSeq" id="WP_003962534.1">
    <property type="nucleotide sequence ID" value="NZ_CM000913.1"/>
</dbReference>
<organism evidence="4 5">
    <name type="scientific">Streptomyces clavuligerus</name>
    <dbReference type="NCBI Taxonomy" id="1901"/>
    <lineage>
        <taxon>Bacteria</taxon>
        <taxon>Bacillati</taxon>
        <taxon>Actinomycetota</taxon>
        <taxon>Actinomycetes</taxon>
        <taxon>Kitasatosporales</taxon>
        <taxon>Streptomycetaceae</taxon>
        <taxon>Streptomyces</taxon>
    </lineage>
</organism>
<dbReference type="KEGG" id="sclf:BB341_02570"/>
<dbReference type="PANTHER" id="PTHR31956">
    <property type="entry name" value="NON-SPECIFIC PHOSPHOLIPASE C4-RELATED"/>
    <property type="match status" value="1"/>
</dbReference>
<evidence type="ECO:0000313" key="5">
    <source>
        <dbReference type="Proteomes" id="UP000002357"/>
    </source>
</evidence>
<protein>
    <submittedName>
        <fullName evidence="4">Non-hemolytic phospholipase C</fullName>
        <ecNumber evidence="4">3.1.4.3</ecNumber>
    </submittedName>
</protein>
<dbReference type="GeneID" id="93728292"/>
<dbReference type="STRING" id="1901.BB341_02570"/>
<dbReference type="Pfam" id="PF04185">
    <property type="entry name" value="Phosphoesterase"/>
    <property type="match status" value="2"/>
</dbReference>
<evidence type="ECO:0000256" key="2">
    <source>
        <dbReference type="ARBA" id="ARBA00023026"/>
    </source>
</evidence>
<dbReference type="PANTHER" id="PTHR31956:SF1">
    <property type="entry name" value="NON-SPECIFIC PHOSPHOLIPASE C1"/>
    <property type="match status" value="1"/>
</dbReference>
<evidence type="ECO:0000259" key="3">
    <source>
        <dbReference type="Pfam" id="PF05506"/>
    </source>
</evidence>
<dbReference type="EMBL" id="CM000913">
    <property type="protein sequence ID" value="EFG10362.1"/>
    <property type="molecule type" value="Genomic_DNA"/>
</dbReference>
<feature type="domain" description="Bacterial phospholipase C C-terminal" evidence="3">
    <location>
        <begin position="502"/>
        <end position="586"/>
    </location>
</feature>
<gene>
    <name evidence="4" type="primary">plc</name>
    <name evidence="4" type="ORF">SCLAV_5289</name>
</gene>
<dbReference type="EC" id="3.1.4.3" evidence="4"/>
<sequence length="691" mass="75129">MRTPPSALPLSVREALARPPRSGGLKAIEHVVLLMQENRSFDHYFGDYPGARGLNDPNLVERRGAKGMTVMDQPSGGDVVSPYALDPSGSEDSATEHHWETGHQAWNQGWYDAWIPAKTEATMGYYPGAGVPVYRELAETFTLCDAYHCSIMSETTSNRNYLFSGYTGQQPDSAYRANDAHAHELEDPDDKKHYAGDAPGYKLAADGKTRWFSYAELLQDGGVSWKVYQEWDNFYDNNLEFFDQFKKVYRDVLARAGKAEAGITHKSLYAFYDDLAGKDTTTQAAWVKALADAAAQLTDPRDKALYERGLFRAQPANPMSTTRGFVRELRADVLSGKLPRVSYIVAPTGDSEHPGNSQPRDGQKIVYQVLDALAADPDVWDSTVLLISYDENDGLFDHMPPPVPPAGEHPDEFVKGNPDQTDGPLGLGIRVPFLVVSPWTRGGYMCSQVFDHTSQIRFLEAWTGVEQPLISNWRKTVAGDLSSVFDFGTATRPPLPAGARRARALPYQPDAYCAAKAAGGDLGLTLANSGAASAHLTVYPCTGTNLLPRHVDVSKGTKSVPVPGGTTGEYRFTVIGPNGFRREFAGTHQGKDAALAVTTSLPAVTHTLTITLTNLGTEALTVQVDDLLDPAPATPHTVEPGKPLVLDRNTDATHGWYDLAITLDGVPAFTRRLAGHLENGGESTAIGPPRP</sequence>
<dbReference type="InterPro" id="IPR007312">
    <property type="entry name" value="Phosphoesterase"/>
</dbReference>
<dbReference type="Proteomes" id="UP000002357">
    <property type="component" value="Chromosome"/>
</dbReference>
<dbReference type="Pfam" id="PF05506">
    <property type="entry name" value="PLipase_C_C"/>
    <property type="match status" value="2"/>
</dbReference>